<evidence type="ECO:0000313" key="1">
    <source>
        <dbReference type="EMBL" id="MBN8662422.1"/>
    </source>
</evidence>
<reference evidence="1" key="1">
    <citation type="submission" date="2021-02" db="EMBL/GenBank/DDBJ databases">
        <title>Genome-Resolved Metagenomics of a Microbial Community Performing Photosynthetic Biological Nutrient Removal.</title>
        <authorList>
            <person name="Mcdaniel E.A."/>
        </authorList>
    </citation>
    <scope>NUCLEOTIDE SEQUENCE</scope>
    <source>
        <strain evidence="1">UWPOB_OBS1</strain>
    </source>
</reference>
<dbReference type="EMBL" id="JAFLCK010000038">
    <property type="protein sequence ID" value="MBN8662422.1"/>
    <property type="molecule type" value="Genomic_DNA"/>
</dbReference>
<proteinExistence type="predicted"/>
<name>A0A8J7PCS2_9BACT</name>
<dbReference type="AlphaFoldDB" id="A0A8J7PCS2"/>
<dbReference type="Proteomes" id="UP000664277">
    <property type="component" value="Unassembled WGS sequence"/>
</dbReference>
<comment type="caution">
    <text evidence="1">The sequence shown here is derived from an EMBL/GenBank/DDBJ whole genome shotgun (WGS) entry which is preliminary data.</text>
</comment>
<dbReference type="Gene3D" id="1.25.40.10">
    <property type="entry name" value="Tetratricopeptide repeat domain"/>
    <property type="match status" value="1"/>
</dbReference>
<organism evidence="1 2">
    <name type="scientific">Candidatus Obscuribacter phosphatis</name>
    <dbReference type="NCBI Taxonomy" id="1906157"/>
    <lineage>
        <taxon>Bacteria</taxon>
        <taxon>Bacillati</taxon>
        <taxon>Candidatus Melainabacteria</taxon>
        <taxon>Candidatus Obscuribacterales</taxon>
        <taxon>Candidatus Obscuribacteraceae</taxon>
        <taxon>Candidatus Obscuribacter</taxon>
    </lineage>
</organism>
<dbReference type="SUPFAM" id="SSF48452">
    <property type="entry name" value="TPR-like"/>
    <property type="match status" value="1"/>
</dbReference>
<accession>A0A8J7PCS2</accession>
<evidence type="ECO:0000313" key="2">
    <source>
        <dbReference type="Proteomes" id="UP000664277"/>
    </source>
</evidence>
<protein>
    <submittedName>
        <fullName evidence="1">Tetratricopeptide repeat protein</fullName>
    </submittedName>
</protein>
<gene>
    <name evidence="1" type="ORF">J0M35_18780</name>
</gene>
<dbReference type="InterPro" id="IPR011990">
    <property type="entry name" value="TPR-like_helical_dom_sf"/>
</dbReference>
<sequence length="128" mass="14267">MTKPQTTLILPENEITEAGEPNEKGCPTLSEIADLIKQGGEHQRWQELDKAEGFYADAVSIARQKLGANHQVLGYALADLAQLQESKGDEINARHNFVEALHILEAHLGNNHPVTLDIFGRLHHLFRL</sequence>